<dbReference type="AlphaFoldDB" id="A0A067MNN2"/>
<dbReference type="EMBL" id="KL198045">
    <property type="protein sequence ID" value="KDQ13201.1"/>
    <property type="molecule type" value="Genomic_DNA"/>
</dbReference>
<sequence length="417" mass="46587">MAQKPTVLVLGGLNTCSRALASFLVPDAADPLVSHLRIVDKYSINPPTTYLGRQFSNTLKNPIVDYKQANLINPATVKQVFDPPDGHPPYSYVFDFTGEIQYDRTDPVQIKNTTQLGYSLGVEAAKRKVAAYVRLQHPFYDTPLEKRVSDEKDDPKPSGVRGVWWHETLRALAAIKDLNLVIVRPGSIYGPHVLFGIVTPRIIMGAVYKYLDEEMKYLYVLTHIRINTVHVDDVSRALWAVAKWIEPLGREAADRLAGEKMYFANEKGKVKDVEGVPAPEDVPVAPLFNLVDDSDSTQSSMGQVIANVFGIKFGFHGLVASTMMKLDFRVEEMIGDVNEKHMEAWTMLIHKSDPPVPNTPLTAYVEAHMLAKYSVAYAGKKIKEVVGFELARPKFDEDAVREVVGSFREEGTWPNLA</sequence>
<keyword evidence="2" id="KW-1185">Reference proteome</keyword>
<dbReference type="OrthoDB" id="16464at2759"/>
<dbReference type="Proteomes" id="UP000027195">
    <property type="component" value="Unassembled WGS sequence"/>
</dbReference>
<dbReference type="PANTHER" id="PTHR43245:SF11">
    <property type="entry name" value="LD23561P"/>
    <property type="match status" value="1"/>
</dbReference>
<dbReference type="HOGENOM" id="CLU_045030_0_0_1"/>
<organism evidence="1 2">
    <name type="scientific">Botryobasidium botryosum (strain FD-172 SS1)</name>
    <dbReference type="NCBI Taxonomy" id="930990"/>
    <lineage>
        <taxon>Eukaryota</taxon>
        <taxon>Fungi</taxon>
        <taxon>Dikarya</taxon>
        <taxon>Basidiomycota</taxon>
        <taxon>Agaricomycotina</taxon>
        <taxon>Agaricomycetes</taxon>
        <taxon>Cantharellales</taxon>
        <taxon>Botryobasidiaceae</taxon>
        <taxon>Botryobasidium</taxon>
    </lineage>
</organism>
<dbReference type="SUPFAM" id="SSF51735">
    <property type="entry name" value="NAD(P)-binding Rossmann-fold domains"/>
    <property type="match status" value="1"/>
</dbReference>
<dbReference type="InParanoid" id="A0A067MNN2"/>
<dbReference type="InterPro" id="IPR036291">
    <property type="entry name" value="NAD(P)-bd_dom_sf"/>
</dbReference>
<proteinExistence type="predicted"/>
<protein>
    <recommendedName>
        <fullName evidence="3">NAD-dependent epimerase/dehydratase domain-containing protein</fullName>
    </recommendedName>
</protein>
<evidence type="ECO:0008006" key="3">
    <source>
        <dbReference type="Google" id="ProtNLM"/>
    </source>
</evidence>
<gene>
    <name evidence="1" type="ORF">BOTBODRAFT_56260</name>
</gene>
<dbReference type="Gene3D" id="3.40.50.720">
    <property type="entry name" value="NAD(P)-binding Rossmann-like Domain"/>
    <property type="match status" value="1"/>
</dbReference>
<name>A0A067MNN2_BOTB1</name>
<reference evidence="2" key="1">
    <citation type="journal article" date="2014" name="Proc. Natl. Acad. Sci. U.S.A.">
        <title>Extensive sampling of basidiomycete genomes demonstrates inadequacy of the white-rot/brown-rot paradigm for wood decay fungi.</title>
        <authorList>
            <person name="Riley R."/>
            <person name="Salamov A.A."/>
            <person name="Brown D.W."/>
            <person name="Nagy L.G."/>
            <person name="Floudas D."/>
            <person name="Held B.W."/>
            <person name="Levasseur A."/>
            <person name="Lombard V."/>
            <person name="Morin E."/>
            <person name="Otillar R."/>
            <person name="Lindquist E.A."/>
            <person name="Sun H."/>
            <person name="LaButti K.M."/>
            <person name="Schmutz J."/>
            <person name="Jabbour D."/>
            <person name="Luo H."/>
            <person name="Baker S.E."/>
            <person name="Pisabarro A.G."/>
            <person name="Walton J.D."/>
            <person name="Blanchette R.A."/>
            <person name="Henrissat B."/>
            <person name="Martin F."/>
            <person name="Cullen D."/>
            <person name="Hibbett D.S."/>
            <person name="Grigoriev I.V."/>
        </authorList>
    </citation>
    <scope>NUCLEOTIDE SEQUENCE [LARGE SCALE GENOMIC DNA]</scope>
    <source>
        <strain evidence="2">FD-172 SS1</strain>
    </source>
</reference>
<dbReference type="STRING" id="930990.A0A067MNN2"/>
<dbReference type="InterPro" id="IPR050177">
    <property type="entry name" value="Lipid_A_modif_metabolic_enz"/>
</dbReference>
<evidence type="ECO:0000313" key="2">
    <source>
        <dbReference type="Proteomes" id="UP000027195"/>
    </source>
</evidence>
<dbReference type="PANTHER" id="PTHR43245">
    <property type="entry name" value="BIFUNCTIONAL POLYMYXIN RESISTANCE PROTEIN ARNA"/>
    <property type="match status" value="1"/>
</dbReference>
<evidence type="ECO:0000313" key="1">
    <source>
        <dbReference type="EMBL" id="KDQ13201.1"/>
    </source>
</evidence>
<accession>A0A067MNN2</accession>